<reference evidence="1 2" key="1">
    <citation type="submission" date="2019-01" db="EMBL/GenBank/DDBJ databases">
        <title>Ktedonosporobacter rubrisoli SCAWS-G2.</title>
        <authorList>
            <person name="Huang Y."/>
            <person name="Yan B."/>
        </authorList>
    </citation>
    <scope>NUCLEOTIDE SEQUENCE [LARGE SCALE GENOMIC DNA]</scope>
    <source>
        <strain evidence="1 2">SCAWS-G2</strain>
    </source>
</reference>
<evidence type="ECO:0008006" key="3">
    <source>
        <dbReference type="Google" id="ProtNLM"/>
    </source>
</evidence>
<dbReference type="RefSeq" id="WP_129889531.1">
    <property type="nucleotide sequence ID" value="NZ_CP035758.1"/>
</dbReference>
<proteinExistence type="predicted"/>
<dbReference type="Proteomes" id="UP000290365">
    <property type="component" value="Chromosome"/>
</dbReference>
<sequence length="144" mass="16134">MEKWDAGPLQSWSASKTSDGNIIELESRKQLHHRLHELIKLSANSSLTRSDLRQSFSTNFATFGPRFIIQLVRMLPCCDHAERQAIVWLLTLIDDETAIEPLRQIVHNEGLSRSIRLSASLALAGMSIDVATNPPARARLYAIS</sequence>
<evidence type="ECO:0000313" key="2">
    <source>
        <dbReference type="Proteomes" id="UP000290365"/>
    </source>
</evidence>
<organism evidence="1 2">
    <name type="scientific">Ktedonosporobacter rubrisoli</name>
    <dbReference type="NCBI Taxonomy" id="2509675"/>
    <lineage>
        <taxon>Bacteria</taxon>
        <taxon>Bacillati</taxon>
        <taxon>Chloroflexota</taxon>
        <taxon>Ktedonobacteria</taxon>
        <taxon>Ktedonobacterales</taxon>
        <taxon>Ktedonosporobacteraceae</taxon>
        <taxon>Ktedonosporobacter</taxon>
    </lineage>
</organism>
<dbReference type="KEGG" id="kbs:EPA93_21775"/>
<name>A0A4P6JSG2_KTERU</name>
<protein>
    <recommendedName>
        <fullName evidence="3">HEAT repeat domain-containing protein</fullName>
    </recommendedName>
</protein>
<keyword evidence="2" id="KW-1185">Reference proteome</keyword>
<dbReference type="OrthoDB" id="162459at2"/>
<evidence type="ECO:0000313" key="1">
    <source>
        <dbReference type="EMBL" id="QBD78478.1"/>
    </source>
</evidence>
<dbReference type="AlphaFoldDB" id="A0A4P6JSG2"/>
<dbReference type="EMBL" id="CP035758">
    <property type="protein sequence ID" value="QBD78478.1"/>
    <property type="molecule type" value="Genomic_DNA"/>
</dbReference>
<gene>
    <name evidence="1" type="ORF">EPA93_21775</name>
</gene>
<accession>A0A4P6JSG2</accession>